<dbReference type="InterPro" id="IPR044799">
    <property type="entry name" value="SOG1-like"/>
</dbReference>
<name>A0A6P5ZRA5_DURZI</name>
<feature type="region of interest" description="Disordered" evidence="7">
    <location>
        <begin position="323"/>
        <end position="342"/>
    </location>
</feature>
<feature type="compositionally biased region" description="Polar residues" evidence="7">
    <location>
        <begin position="216"/>
        <end position="230"/>
    </location>
</feature>
<evidence type="ECO:0000259" key="8">
    <source>
        <dbReference type="PROSITE" id="PS51005"/>
    </source>
</evidence>
<keyword evidence="3" id="KW-0238">DNA-binding</keyword>
<dbReference type="Proteomes" id="UP000515121">
    <property type="component" value="Unplaced"/>
</dbReference>
<dbReference type="Pfam" id="PF02365">
    <property type="entry name" value="NAM"/>
    <property type="match status" value="1"/>
</dbReference>
<dbReference type="FunFam" id="2.170.150.80:FF:000001">
    <property type="entry name" value="NAC domain-containing protein 73"/>
    <property type="match status" value="1"/>
</dbReference>
<evidence type="ECO:0000256" key="4">
    <source>
        <dbReference type="ARBA" id="ARBA00023159"/>
    </source>
</evidence>
<dbReference type="SUPFAM" id="SSF101941">
    <property type="entry name" value="NAC domain"/>
    <property type="match status" value="1"/>
</dbReference>
<feature type="domain" description="NAC" evidence="8">
    <location>
        <begin position="46"/>
        <end position="207"/>
    </location>
</feature>
<dbReference type="GO" id="GO:0005634">
    <property type="term" value="C:nucleus"/>
    <property type="evidence" value="ECO:0007669"/>
    <property type="project" value="UniProtKB-SubCell"/>
</dbReference>
<keyword evidence="2" id="KW-0805">Transcription regulation</keyword>
<feature type="compositionally biased region" description="Low complexity" evidence="7">
    <location>
        <begin position="391"/>
        <end position="403"/>
    </location>
</feature>
<evidence type="ECO:0000313" key="9">
    <source>
        <dbReference type="Proteomes" id="UP000515121"/>
    </source>
</evidence>
<evidence type="ECO:0000256" key="6">
    <source>
        <dbReference type="ARBA" id="ARBA00023242"/>
    </source>
</evidence>
<dbReference type="GO" id="GO:0000976">
    <property type="term" value="F:transcription cis-regulatory region binding"/>
    <property type="evidence" value="ECO:0007669"/>
    <property type="project" value="TreeGrafter"/>
</dbReference>
<dbReference type="GeneID" id="111303148"/>
<evidence type="ECO:0000256" key="1">
    <source>
        <dbReference type="ARBA" id="ARBA00004123"/>
    </source>
</evidence>
<evidence type="ECO:0000256" key="5">
    <source>
        <dbReference type="ARBA" id="ARBA00023163"/>
    </source>
</evidence>
<sequence length="455" mass="51119">MNKSNLGSISSSDLIDAKLEEHQLCGSKQCPGCGHKLEGKPDWLGLPAGVKFDPTDQELIEHLEAKVEAKDMKSHPLIDEFIPTIEGEDGICYTHPEKLPGVTRDGLSRHFFHRPSKAYTTGTRKRRKIQTECDLQGGETRWHKTGKTRPVLVNGKQKGCKKILVLYTNFGKNRKPEKTNWVMHQYHLGQHEEEKEGELVVSKIFYQTQPRQCNWSDHRSATTLEGSNDPNSRRDGGSGSCSSKEAIPLRDEVSGAGVAAALSSYAGAVDIQQFKSDHFSFTPFSKSFDEVGIGEASETREAPAPGTCEEIREHPQPHHIALDHHHHHQQQQQQHHHHTHHQIATTAFHISSSSHPISTIISPPPLHHSSIILDEDSFHVSRIMLQNESFQHQQQQQQQQQQHKLGGRSASGLEELIMGCTSTDIKEESSITNPQEAEWLKYSFWPDPDNQDPHG</sequence>
<dbReference type="RefSeq" id="XP_022754937.1">
    <property type="nucleotide sequence ID" value="XM_022899202.1"/>
</dbReference>
<dbReference type="PROSITE" id="PS51005">
    <property type="entry name" value="NAC"/>
    <property type="match status" value="1"/>
</dbReference>
<evidence type="ECO:0000313" key="10">
    <source>
        <dbReference type="RefSeq" id="XP_022754936.1"/>
    </source>
</evidence>
<evidence type="ECO:0000256" key="7">
    <source>
        <dbReference type="SAM" id="MobiDB-lite"/>
    </source>
</evidence>
<dbReference type="Gene3D" id="2.170.150.80">
    <property type="entry name" value="NAC domain"/>
    <property type="match status" value="1"/>
</dbReference>
<feature type="compositionally biased region" description="Basic residues" evidence="7">
    <location>
        <begin position="324"/>
        <end position="341"/>
    </location>
</feature>
<dbReference type="OrthoDB" id="2020306at2759"/>
<dbReference type="GO" id="GO:0045893">
    <property type="term" value="P:positive regulation of DNA-templated transcription"/>
    <property type="evidence" value="ECO:0007669"/>
    <property type="project" value="UniProtKB-ARBA"/>
</dbReference>
<comment type="subcellular location">
    <subcellularLocation>
        <location evidence="1">Nucleus</location>
    </subcellularLocation>
</comment>
<dbReference type="RefSeq" id="XP_022754938.1">
    <property type="nucleotide sequence ID" value="XM_022899203.1"/>
</dbReference>
<protein>
    <submittedName>
        <fullName evidence="10 11">Uncharacterized protein LOC111303148</fullName>
    </submittedName>
</protein>
<dbReference type="PANTHER" id="PTHR31079:SF31">
    <property type="entry name" value="NAC DOMAIN-CONTAINING PROTEIN 75"/>
    <property type="match status" value="1"/>
</dbReference>
<dbReference type="RefSeq" id="XP_022754936.1">
    <property type="nucleotide sequence ID" value="XM_022899201.1"/>
</dbReference>
<dbReference type="KEGG" id="dzi:111303148"/>
<dbReference type="InterPro" id="IPR003441">
    <property type="entry name" value="NAC-dom"/>
</dbReference>
<accession>A0A6P5ZRA5</accession>
<reference evidence="10 11" key="1">
    <citation type="submission" date="2025-04" db="UniProtKB">
        <authorList>
            <consortium name="RefSeq"/>
        </authorList>
    </citation>
    <scope>IDENTIFICATION</scope>
    <source>
        <tissue evidence="10 11">Fruit stalk</tissue>
    </source>
</reference>
<evidence type="ECO:0000256" key="3">
    <source>
        <dbReference type="ARBA" id="ARBA00023125"/>
    </source>
</evidence>
<dbReference type="AlphaFoldDB" id="A0A6P5ZRA5"/>
<proteinExistence type="predicted"/>
<keyword evidence="4" id="KW-0010">Activator</keyword>
<keyword evidence="9" id="KW-1185">Reference proteome</keyword>
<dbReference type="GO" id="GO:0003700">
    <property type="term" value="F:DNA-binding transcription factor activity"/>
    <property type="evidence" value="ECO:0007669"/>
    <property type="project" value="InterPro"/>
</dbReference>
<dbReference type="PANTHER" id="PTHR31079">
    <property type="entry name" value="NAC DOMAIN-CONTAINING PROTEIN 73"/>
    <property type="match status" value="1"/>
</dbReference>
<keyword evidence="5" id="KW-0804">Transcription</keyword>
<evidence type="ECO:0000313" key="12">
    <source>
        <dbReference type="RefSeq" id="XP_022754938.1"/>
    </source>
</evidence>
<keyword evidence="6" id="KW-0539">Nucleus</keyword>
<feature type="region of interest" description="Disordered" evidence="7">
    <location>
        <begin position="216"/>
        <end position="246"/>
    </location>
</feature>
<organism evidence="9 10">
    <name type="scientific">Durio zibethinus</name>
    <name type="common">Durian</name>
    <dbReference type="NCBI Taxonomy" id="66656"/>
    <lineage>
        <taxon>Eukaryota</taxon>
        <taxon>Viridiplantae</taxon>
        <taxon>Streptophyta</taxon>
        <taxon>Embryophyta</taxon>
        <taxon>Tracheophyta</taxon>
        <taxon>Spermatophyta</taxon>
        <taxon>Magnoliopsida</taxon>
        <taxon>eudicotyledons</taxon>
        <taxon>Gunneridae</taxon>
        <taxon>Pentapetalae</taxon>
        <taxon>rosids</taxon>
        <taxon>malvids</taxon>
        <taxon>Malvales</taxon>
        <taxon>Malvaceae</taxon>
        <taxon>Helicteroideae</taxon>
        <taxon>Durio</taxon>
    </lineage>
</organism>
<feature type="region of interest" description="Disordered" evidence="7">
    <location>
        <begin position="389"/>
        <end position="408"/>
    </location>
</feature>
<dbReference type="InterPro" id="IPR036093">
    <property type="entry name" value="NAC_dom_sf"/>
</dbReference>
<gene>
    <name evidence="10 11 12" type="primary">LOC111303148</name>
</gene>
<evidence type="ECO:0000256" key="2">
    <source>
        <dbReference type="ARBA" id="ARBA00023015"/>
    </source>
</evidence>
<evidence type="ECO:0000313" key="11">
    <source>
        <dbReference type="RefSeq" id="XP_022754937.1"/>
    </source>
</evidence>